<name>A0A069E8L4_9PROT</name>
<keyword evidence="1" id="KW-0812">Transmembrane</keyword>
<evidence type="ECO:0000259" key="2">
    <source>
        <dbReference type="SMART" id="SM00421"/>
    </source>
</evidence>
<comment type="caution">
    <text evidence="3">The sequence shown here is derived from an EMBL/GenBank/DDBJ whole genome shotgun (WGS) entry which is preliminary data.</text>
</comment>
<dbReference type="GO" id="GO:0003677">
    <property type="term" value="F:DNA binding"/>
    <property type="evidence" value="ECO:0007669"/>
    <property type="project" value="InterPro"/>
</dbReference>
<dbReference type="SUPFAM" id="SSF46894">
    <property type="entry name" value="C-terminal effector domain of the bipartite response regulators"/>
    <property type="match status" value="1"/>
</dbReference>
<dbReference type="SMART" id="SM00421">
    <property type="entry name" value="HTH_LUXR"/>
    <property type="match status" value="1"/>
</dbReference>
<dbReference type="STRING" id="1280949.HAD_01615"/>
<dbReference type="PATRIC" id="fig|1280949.3.peg.329"/>
<accession>A0A069E8L4</accession>
<evidence type="ECO:0000256" key="1">
    <source>
        <dbReference type="SAM" id="Phobius"/>
    </source>
</evidence>
<keyword evidence="1" id="KW-1133">Transmembrane helix</keyword>
<feature type="transmembrane region" description="Helical" evidence="1">
    <location>
        <begin position="28"/>
        <end position="50"/>
    </location>
</feature>
<dbReference type="AlphaFoldDB" id="A0A069E8L4"/>
<dbReference type="GO" id="GO:0006355">
    <property type="term" value="P:regulation of DNA-templated transcription"/>
    <property type="evidence" value="ECO:0007669"/>
    <property type="project" value="InterPro"/>
</dbReference>
<sequence length="157" mass="16580">MGVAVLFGAIALFIGADLITDSGEGAGAGHLAAELVVLVAASFGLGAMLWRLGRLRRALADAREDAGRWQEENRDLVQGLGVAIARQFSAWGLTDAESDVGLLLLKGLSLQEIADLRETSERTVREQARAVYRKSSLAGRNALSAYFLEDLLPGAGG</sequence>
<reference evidence="3 4" key="1">
    <citation type="journal article" date="2014" name="Antonie Van Leeuwenhoek">
        <title>Hyphomonas beringensis sp. nov. and Hyphomonas chukchiensis sp. nov., isolated from surface seawater of the Bering Sea and Chukchi Sea.</title>
        <authorList>
            <person name="Li C."/>
            <person name="Lai Q."/>
            <person name="Li G."/>
            <person name="Dong C."/>
            <person name="Wang J."/>
            <person name="Liao Y."/>
            <person name="Shao Z."/>
        </authorList>
    </citation>
    <scope>NUCLEOTIDE SEQUENCE [LARGE SCALE GENOMIC DNA]</scope>
    <source>
        <strain evidence="3 4">MHS-3</strain>
    </source>
</reference>
<feature type="domain" description="HTH luxR-type" evidence="2">
    <location>
        <begin position="90"/>
        <end position="147"/>
    </location>
</feature>
<dbReference type="Proteomes" id="UP000027446">
    <property type="component" value="Unassembled WGS sequence"/>
</dbReference>
<dbReference type="InterPro" id="IPR000792">
    <property type="entry name" value="Tscrpt_reg_LuxR_C"/>
</dbReference>
<gene>
    <name evidence="3" type="ORF">HAD_01615</name>
</gene>
<evidence type="ECO:0000313" key="3">
    <source>
        <dbReference type="EMBL" id="KCZ84336.1"/>
    </source>
</evidence>
<dbReference type="EMBL" id="ARYH01000001">
    <property type="protein sequence ID" value="KCZ84336.1"/>
    <property type="molecule type" value="Genomic_DNA"/>
</dbReference>
<dbReference type="Gene3D" id="1.10.10.10">
    <property type="entry name" value="Winged helix-like DNA-binding domain superfamily/Winged helix DNA-binding domain"/>
    <property type="match status" value="1"/>
</dbReference>
<protein>
    <submittedName>
        <fullName evidence="3">LuxR family transcriptional regulator</fullName>
    </submittedName>
</protein>
<keyword evidence="1" id="KW-0472">Membrane</keyword>
<dbReference type="InterPro" id="IPR016032">
    <property type="entry name" value="Sig_transdc_resp-reg_C-effctor"/>
</dbReference>
<dbReference type="eggNOG" id="COG2771">
    <property type="taxonomic scope" value="Bacteria"/>
</dbReference>
<dbReference type="InterPro" id="IPR036388">
    <property type="entry name" value="WH-like_DNA-bd_sf"/>
</dbReference>
<proteinExistence type="predicted"/>
<organism evidence="3 4">
    <name type="scientific">Hyphomonas adhaerens MHS-3</name>
    <dbReference type="NCBI Taxonomy" id="1280949"/>
    <lineage>
        <taxon>Bacteria</taxon>
        <taxon>Pseudomonadati</taxon>
        <taxon>Pseudomonadota</taxon>
        <taxon>Alphaproteobacteria</taxon>
        <taxon>Hyphomonadales</taxon>
        <taxon>Hyphomonadaceae</taxon>
        <taxon>Hyphomonas</taxon>
    </lineage>
</organism>
<keyword evidence="4" id="KW-1185">Reference proteome</keyword>
<evidence type="ECO:0000313" key="4">
    <source>
        <dbReference type="Proteomes" id="UP000027446"/>
    </source>
</evidence>